<dbReference type="PaxDb" id="2903-EOD21432"/>
<dbReference type="PANTHER" id="PTHR11635:SF152">
    <property type="entry name" value="CAMP-DEPENDENT PROTEIN KINASE TYPE I REGULATORY SUBUNIT-RELATED"/>
    <property type="match status" value="1"/>
</dbReference>
<feature type="binding site" evidence="7">
    <location>
        <position position="192"/>
    </location>
    <ligand>
        <name>3',5'-cyclic AMP</name>
        <dbReference type="ChEBI" id="CHEBI:58165"/>
        <label>1</label>
    </ligand>
</feature>
<evidence type="ECO:0000259" key="8">
    <source>
        <dbReference type="PROSITE" id="PS50042"/>
    </source>
</evidence>
<keyword evidence="3 7" id="KW-0116">cAMP-binding</keyword>
<dbReference type="GO" id="GO:0034236">
    <property type="term" value="F:protein kinase A catalytic subunit binding"/>
    <property type="evidence" value="ECO:0007669"/>
    <property type="project" value="TreeGrafter"/>
</dbReference>
<evidence type="ECO:0000256" key="5">
    <source>
        <dbReference type="ARBA" id="ARBA00022741"/>
    </source>
</evidence>
<keyword evidence="10" id="KW-1185">Reference proteome</keyword>
<dbReference type="OMA" id="DEGHPME"/>
<dbReference type="GO" id="GO:0004862">
    <property type="term" value="F:cAMP-dependent protein kinase inhibitor activity"/>
    <property type="evidence" value="ECO:0007669"/>
    <property type="project" value="TreeGrafter"/>
</dbReference>
<dbReference type="Proteomes" id="UP000013827">
    <property type="component" value="Unassembled WGS sequence"/>
</dbReference>
<dbReference type="GeneID" id="17266978"/>
<evidence type="ECO:0000256" key="6">
    <source>
        <dbReference type="ARBA" id="ARBA00023149"/>
    </source>
</evidence>
<dbReference type="PRINTS" id="PR00103">
    <property type="entry name" value="CAMPKINASE"/>
</dbReference>
<keyword evidence="4" id="KW-0677">Repeat</keyword>
<evidence type="ECO:0000313" key="10">
    <source>
        <dbReference type="Proteomes" id="UP000013827"/>
    </source>
</evidence>
<dbReference type="InterPro" id="IPR000595">
    <property type="entry name" value="cNMP-bd_dom"/>
</dbReference>
<dbReference type="GO" id="GO:0005952">
    <property type="term" value="C:cAMP-dependent protein kinase complex"/>
    <property type="evidence" value="ECO:0007669"/>
    <property type="project" value="InterPro"/>
</dbReference>
<dbReference type="Gene3D" id="2.60.120.10">
    <property type="entry name" value="Jelly Rolls"/>
    <property type="match status" value="2"/>
</dbReference>
<keyword evidence="6 7" id="KW-0114">cAMP</keyword>
<dbReference type="EnsemblProtists" id="EOD21432">
    <property type="protein sequence ID" value="EOD21432"/>
    <property type="gene ID" value="EMIHUDRAFT_241189"/>
</dbReference>
<keyword evidence="2" id="KW-0597">Phosphoprotein</keyword>
<dbReference type="SUPFAM" id="SSF51206">
    <property type="entry name" value="cAMP-binding domain-like"/>
    <property type="match status" value="2"/>
</dbReference>
<evidence type="ECO:0000313" key="9">
    <source>
        <dbReference type="EnsemblProtists" id="EOD21432"/>
    </source>
</evidence>
<dbReference type="GO" id="GO:0030552">
    <property type="term" value="F:cAMP binding"/>
    <property type="evidence" value="ECO:0007669"/>
    <property type="project" value="UniProtKB-KW"/>
</dbReference>
<sequence>MQALDSAGIRAYIEQHRLEEELTSAVNTALNERSDDPFGVLAHHFRALSSAGDEGHPMEEEDDILLEDAPPPPKARGKRGHVMCTPVVIPDGWRPPIIEKSEAQLAFLEDAMRENKLMRLLSPSDRAQLIAAFSPKSWESGTTIIKQGDRGEHFYVVESGTADVSIQGVGKVMVAAKGTAFGELALLHDAPRAATVISTSAMTTFSIDALTFKSLLMGKSQQDAREVVGFLGNVRLLASLGEAAKRELADTAVERLFEAGTNIICEGEDGHEFFIIKTGEVKCTKMGEEGEVSRRLSASDFFGELALLRTDKRAATVTATKDTICLCISRAAFTRLLGPLSEFGAVTAEQERRSST</sequence>
<dbReference type="eggNOG" id="KOG1113">
    <property type="taxonomic scope" value="Eukaryota"/>
</dbReference>
<dbReference type="STRING" id="2903.R1CG32"/>
<evidence type="ECO:0000256" key="4">
    <source>
        <dbReference type="ARBA" id="ARBA00022737"/>
    </source>
</evidence>
<dbReference type="CDD" id="cd00038">
    <property type="entry name" value="CAP_ED"/>
    <property type="match status" value="2"/>
</dbReference>
<dbReference type="RefSeq" id="XP_005773861.1">
    <property type="nucleotide sequence ID" value="XM_005773804.1"/>
</dbReference>
<feature type="binding site" evidence="7">
    <location>
        <position position="304"/>
    </location>
    <ligand>
        <name>3',5'-cyclic AMP</name>
        <dbReference type="ChEBI" id="CHEBI:58165"/>
        <label>2</label>
    </ligand>
</feature>
<comment type="similarity">
    <text evidence="1">Belongs to the cAMP-dependent kinase regulatory chain family.</text>
</comment>
<evidence type="ECO:0000256" key="7">
    <source>
        <dbReference type="PIRSR" id="PIRSR000548-1"/>
    </source>
</evidence>
<feature type="domain" description="Cyclic nucleotide-binding" evidence="8">
    <location>
        <begin position="117"/>
        <end position="233"/>
    </location>
</feature>
<dbReference type="PROSITE" id="PS00889">
    <property type="entry name" value="CNMP_BINDING_2"/>
    <property type="match status" value="2"/>
</dbReference>
<organism evidence="9 10">
    <name type="scientific">Emiliania huxleyi (strain CCMP1516)</name>
    <dbReference type="NCBI Taxonomy" id="280463"/>
    <lineage>
        <taxon>Eukaryota</taxon>
        <taxon>Haptista</taxon>
        <taxon>Haptophyta</taxon>
        <taxon>Prymnesiophyceae</taxon>
        <taxon>Isochrysidales</taxon>
        <taxon>Noelaerhabdaceae</taxon>
        <taxon>Emiliania</taxon>
    </lineage>
</organism>
<dbReference type="InterPro" id="IPR018488">
    <property type="entry name" value="cNMP-bd_CS"/>
</dbReference>
<reference evidence="10" key="1">
    <citation type="journal article" date="2013" name="Nature">
        <title>Pan genome of the phytoplankton Emiliania underpins its global distribution.</title>
        <authorList>
            <person name="Read B.A."/>
            <person name="Kegel J."/>
            <person name="Klute M.J."/>
            <person name="Kuo A."/>
            <person name="Lefebvre S.C."/>
            <person name="Maumus F."/>
            <person name="Mayer C."/>
            <person name="Miller J."/>
            <person name="Monier A."/>
            <person name="Salamov A."/>
            <person name="Young J."/>
            <person name="Aguilar M."/>
            <person name="Claverie J.M."/>
            <person name="Frickenhaus S."/>
            <person name="Gonzalez K."/>
            <person name="Herman E.K."/>
            <person name="Lin Y.C."/>
            <person name="Napier J."/>
            <person name="Ogata H."/>
            <person name="Sarno A.F."/>
            <person name="Shmutz J."/>
            <person name="Schroeder D."/>
            <person name="de Vargas C."/>
            <person name="Verret F."/>
            <person name="von Dassow P."/>
            <person name="Valentin K."/>
            <person name="Van de Peer Y."/>
            <person name="Wheeler G."/>
            <person name="Dacks J.B."/>
            <person name="Delwiche C.F."/>
            <person name="Dyhrman S.T."/>
            <person name="Glockner G."/>
            <person name="John U."/>
            <person name="Richards T."/>
            <person name="Worden A.Z."/>
            <person name="Zhang X."/>
            <person name="Grigoriev I.V."/>
            <person name="Allen A.E."/>
            <person name="Bidle K."/>
            <person name="Borodovsky M."/>
            <person name="Bowler C."/>
            <person name="Brownlee C."/>
            <person name="Cock J.M."/>
            <person name="Elias M."/>
            <person name="Gladyshev V.N."/>
            <person name="Groth M."/>
            <person name="Guda C."/>
            <person name="Hadaegh A."/>
            <person name="Iglesias-Rodriguez M.D."/>
            <person name="Jenkins J."/>
            <person name="Jones B.M."/>
            <person name="Lawson T."/>
            <person name="Leese F."/>
            <person name="Lindquist E."/>
            <person name="Lobanov A."/>
            <person name="Lomsadze A."/>
            <person name="Malik S.B."/>
            <person name="Marsh M.E."/>
            <person name="Mackinder L."/>
            <person name="Mock T."/>
            <person name="Mueller-Roeber B."/>
            <person name="Pagarete A."/>
            <person name="Parker M."/>
            <person name="Probert I."/>
            <person name="Quesneville H."/>
            <person name="Raines C."/>
            <person name="Rensing S.A."/>
            <person name="Riano-Pachon D.M."/>
            <person name="Richier S."/>
            <person name="Rokitta S."/>
            <person name="Shiraiwa Y."/>
            <person name="Soanes D.M."/>
            <person name="van der Giezen M."/>
            <person name="Wahlund T.M."/>
            <person name="Williams B."/>
            <person name="Wilson W."/>
            <person name="Wolfe G."/>
            <person name="Wurch L.L."/>
        </authorList>
    </citation>
    <scope>NUCLEOTIDE SEQUENCE</scope>
</reference>
<dbReference type="HOGENOM" id="CLU_018310_2_1_1"/>
<evidence type="ECO:0000256" key="3">
    <source>
        <dbReference type="ARBA" id="ARBA00022566"/>
    </source>
</evidence>
<name>A0A0D3JD47_EMIH1</name>
<dbReference type="InterPro" id="IPR014710">
    <property type="entry name" value="RmlC-like_jellyroll"/>
</dbReference>
<dbReference type="PROSITE" id="PS50042">
    <property type="entry name" value="CNMP_BINDING_3"/>
    <property type="match status" value="2"/>
</dbReference>
<dbReference type="SMART" id="SM00100">
    <property type="entry name" value="cNMP"/>
    <property type="match status" value="2"/>
</dbReference>
<dbReference type="PIRSF" id="PIRSF000548">
    <property type="entry name" value="PK_regulatory"/>
    <property type="match status" value="1"/>
</dbReference>
<feature type="binding site" evidence="7">
    <location>
        <position position="313"/>
    </location>
    <ligand>
        <name>3',5'-cyclic AMP</name>
        <dbReference type="ChEBI" id="CHEBI:58165"/>
        <label>2</label>
    </ligand>
</feature>
<dbReference type="GO" id="GO:0005829">
    <property type="term" value="C:cytosol"/>
    <property type="evidence" value="ECO:0007669"/>
    <property type="project" value="TreeGrafter"/>
</dbReference>
<dbReference type="CDD" id="cd22962">
    <property type="entry name" value="DD_AtENO3-like"/>
    <property type="match status" value="1"/>
</dbReference>
<feature type="binding site" evidence="7">
    <location>
        <position position="183"/>
    </location>
    <ligand>
        <name>3',5'-cyclic AMP</name>
        <dbReference type="ChEBI" id="CHEBI:58165"/>
        <label>1</label>
    </ligand>
</feature>
<dbReference type="Pfam" id="PF00027">
    <property type="entry name" value="cNMP_binding"/>
    <property type="match status" value="2"/>
</dbReference>
<dbReference type="InterPro" id="IPR012198">
    <property type="entry name" value="cAMP_dep_PK_reg_su"/>
</dbReference>
<protein>
    <recommendedName>
        <fullName evidence="8">Cyclic nucleotide-binding domain-containing protein</fullName>
    </recommendedName>
</protein>
<keyword evidence="5 7" id="KW-0547">Nucleotide-binding</keyword>
<dbReference type="InterPro" id="IPR050503">
    <property type="entry name" value="cAMP-dep_PK_reg_su-like"/>
</dbReference>
<dbReference type="PROSITE" id="PS00888">
    <property type="entry name" value="CNMP_BINDING_1"/>
    <property type="match status" value="2"/>
</dbReference>
<dbReference type="PANTHER" id="PTHR11635">
    <property type="entry name" value="CAMP-DEPENDENT PROTEIN KINASE REGULATORY CHAIN"/>
    <property type="match status" value="1"/>
</dbReference>
<dbReference type="InterPro" id="IPR018490">
    <property type="entry name" value="cNMP-bd_dom_sf"/>
</dbReference>
<accession>A0A0D3JD47</accession>
<feature type="domain" description="Cyclic nucleotide-binding" evidence="8">
    <location>
        <begin position="236"/>
        <end position="342"/>
    </location>
</feature>
<reference evidence="9" key="2">
    <citation type="submission" date="2024-10" db="UniProtKB">
        <authorList>
            <consortium name="EnsemblProtists"/>
        </authorList>
    </citation>
    <scope>IDENTIFICATION</scope>
</reference>
<evidence type="ECO:0000256" key="1">
    <source>
        <dbReference type="ARBA" id="ARBA00005753"/>
    </source>
</evidence>
<proteinExistence type="inferred from homology"/>
<dbReference type="KEGG" id="ehx:EMIHUDRAFT_241189"/>
<dbReference type="AlphaFoldDB" id="A0A0D3JD47"/>
<evidence type="ECO:0000256" key="2">
    <source>
        <dbReference type="ARBA" id="ARBA00022553"/>
    </source>
</evidence>